<dbReference type="SUPFAM" id="SSF53474">
    <property type="entry name" value="alpha/beta-Hydrolases"/>
    <property type="match status" value="1"/>
</dbReference>
<comment type="caution">
    <text evidence="6">The sequence shown here is derived from an EMBL/GenBank/DDBJ whole genome shotgun (WGS) entry which is preliminary data.</text>
</comment>
<evidence type="ECO:0000256" key="4">
    <source>
        <dbReference type="ARBA" id="ARBA00023369"/>
    </source>
</evidence>
<proteinExistence type="predicted"/>
<dbReference type="AlphaFoldDB" id="A0A9W4XI40"/>
<dbReference type="InterPro" id="IPR029058">
    <property type="entry name" value="AB_hydrolase_fold"/>
</dbReference>
<gene>
    <name evidence="6" type="ORF">CANVERA_P4235</name>
</gene>
<dbReference type="Pfam" id="PF03583">
    <property type="entry name" value="LIP"/>
    <property type="match status" value="1"/>
</dbReference>
<feature type="signal peptide" evidence="5">
    <location>
        <begin position="1"/>
        <end position="15"/>
    </location>
</feature>
<dbReference type="GO" id="GO:0016042">
    <property type="term" value="P:lipid catabolic process"/>
    <property type="evidence" value="ECO:0007669"/>
    <property type="project" value="InterPro"/>
</dbReference>
<dbReference type="PIRSF" id="PIRSF029171">
    <property type="entry name" value="Esterase_LipA"/>
    <property type="match status" value="1"/>
</dbReference>
<dbReference type="Proteomes" id="UP001152885">
    <property type="component" value="Unassembled WGS sequence"/>
</dbReference>
<dbReference type="PANTHER" id="PTHR34853:SF1">
    <property type="entry name" value="LIPASE 5"/>
    <property type="match status" value="1"/>
</dbReference>
<reference evidence="6" key="1">
    <citation type="submission" date="2022-12" db="EMBL/GenBank/DDBJ databases">
        <authorList>
            <person name="Brejova B."/>
        </authorList>
    </citation>
    <scope>NUCLEOTIDE SEQUENCE</scope>
</reference>
<keyword evidence="7" id="KW-1185">Reference proteome</keyword>
<organism evidence="6 7">
    <name type="scientific">Candida verbasci</name>
    <dbReference type="NCBI Taxonomy" id="1227364"/>
    <lineage>
        <taxon>Eukaryota</taxon>
        <taxon>Fungi</taxon>
        <taxon>Dikarya</taxon>
        <taxon>Ascomycota</taxon>
        <taxon>Saccharomycotina</taxon>
        <taxon>Pichiomycetes</taxon>
        <taxon>Debaryomycetaceae</taxon>
        <taxon>Candida/Lodderomyces clade</taxon>
        <taxon>Candida</taxon>
    </lineage>
</organism>
<evidence type="ECO:0000256" key="5">
    <source>
        <dbReference type="SAM" id="SignalP"/>
    </source>
</evidence>
<dbReference type="Gene3D" id="1.10.260.130">
    <property type="match status" value="1"/>
</dbReference>
<evidence type="ECO:0008006" key="8">
    <source>
        <dbReference type="Google" id="ProtNLM"/>
    </source>
</evidence>
<evidence type="ECO:0000256" key="1">
    <source>
        <dbReference type="ARBA" id="ARBA00022729"/>
    </source>
</evidence>
<keyword evidence="2" id="KW-1015">Disulfide bond</keyword>
<accession>A0A9W4XI40</accession>
<protein>
    <recommendedName>
        <fullName evidence="8">Triacylglycerol lipase</fullName>
    </recommendedName>
</protein>
<feature type="chain" id="PRO_5040834068" description="Triacylglycerol lipase" evidence="5">
    <location>
        <begin position="16"/>
        <end position="467"/>
    </location>
</feature>
<dbReference type="InterPro" id="IPR005152">
    <property type="entry name" value="Lipase_secreted"/>
</dbReference>
<evidence type="ECO:0000256" key="2">
    <source>
        <dbReference type="ARBA" id="ARBA00023157"/>
    </source>
</evidence>
<evidence type="ECO:0000313" key="7">
    <source>
        <dbReference type="Proteomes" id="UP001152885"/>
    </source>
</evidence>
<dbReference type="OrthoDB" id="2373480at2759"/>
<evidence type="ECO:0000313" key="6">
    <source>
        <dbReference type="EMBL" id="CAI5759724.1"/>
    </source>
</evidence>
<comment type="catalytic activity">
    <reaction evidence="4">
        <text>a triacylglycerol + H2O = a diacylglycerol + a fatty acid + H(+)</text>
        <dbReference type="Rhea" id="RHEA:12044"/>
        <dbReference type="ChEBI" id="CHEBI:15377"/>
        <dbReference type="ChEBI" id="CHEBI:15378"/>
        <dbReference type="ChEBI" id="CHEBI:17855"/>
        <dbReference type="ChEBI" id="CHEBI:18035"/>
        <dbReference type="ChEBI" id="CHEBI:28868"/>
        <dbReference type="EC" id="3.1.1.3"/>
    </reaction>
    <physiologicalReaction direction="left-to-right" evidence="4">
        <dbReference type="Rhea" id="RHEA:12045"/>
    </physiologicalReaction>
</comment>
<dbReference type="Gene3D" id="3.40.50.1820">
    <property type="entry name" value="alpha/beta hydrolase"/>
    <property type="match status" value="1"/>
</dbReference>
<sequence>MKFICLFFCFVTILAGPIVPPTPPDLDPFYSAPKGYENQPNGAILKSRPVPNPLTDIVNQVKIKAATQIMFRSEDTFGNPTAVITTVLEPFNADPSKVVSYLTFEDSGSIRCSPSYAIQVNSPGSTIMTQLEMFFIISLLNQGYYVSTPDYEGPKSAFCAGVNNGNAVLDSIRATLKSGNITGVDNDAKVAVWGYSGGSLASLWAASIQPIFAPELKSNLIGFLGGGFVTNITEVAVAVDGGLFSGIAANALGGLLNEYSQYTTLANSLVNPALNSTWNQRDKHCLFDALTSFIGVHWIEGTPRVFPEGLSLLQEEPFKSIIDGNGLVNRPDLVPEVPIFIYHGTLDHIVPIPSAIKTFNQWCEAGIASAEFAEDLTNGHITEAITGAPAALTWLIDRFNGVLPVKGCQHTTRLSNFLYPNILPSILDYFKTAFDAVLGLNLGGDVKKDQVSLSAIQNIQNLKFNKI</sequence>
<evidence type="ECO:0000256" key="3">
    <source>
        <dbReference type="ARBA" id="ARBA00023180"/>
    </source>
</evidence>
<keyword evidence="1 5" id="KW-0732">Signal</keyword>
<dbReference type="PANTHER" id="PTHR34853">
    <property type="match status" value="1"/>
</dbReference>
<keyword evidence="3" id="KW-0325">Glycoprotein</keyword>
<dbReference type="EMBL" id="CANTUO010000005">
    <property type="protein sequence ID" value="CAI5759724.1"/>
    <property type="molecule type" value="Genomic_DNA"/>
</dbReference>
<dbReference type="GO" id="GO:0004806">
    <property type="term" value="F:triacylglycerol lipase activity"/>
    <property type="evidence" value="ECO:0007669"/>
    <property type="project" value="UniProtKB-EC"/>
</dbReference>
<name>A0A9W4XI40_9ASCO</name>